<dbReference type="Proteomes" id="UP000002499">
    <property type="component" value="Unassembled WGS sequence"/>
</dbReference>
<dbReference type="eggNOG" id="KOG0351">
    <property type="taxonomic scope" value="Eukaryota"/>
</dbReference>
<gene>
    <name evidence="1" type="ORF">MAC_09780</name>
</gene>
<dbReference type="HOGENOM" id="CLU_1305120_0_0_1"/>
<name>E9EIT2_METAQ</name>
<organism evidence="2">
    <name type="scientific">Metarhizium acridum (strain CQMa 102)</name>
    <dbReference type="NCBI Taxonomy" id="655827"/>
    <lineage>
        <taxon>Eukaryota</taxon>
        <taxon>Fungi</taxon>
        <taxon>Dikarya</taxon>
        <taxon>Ascomycota</taxon>
        <taxon>Pezizomycotina</taxon>
        <taxon>Sordariomycetes</taxon>
        <taxon>Hypocreomycetidae</taxon>
        <taxon>Hypocreales</taxon>
        <taxon>Clavicipitaceae</taxon>
        <taxon>Metarhizium</taxon>
    </lineage>
</organism>
<dbReference type="OrthoDB" id="4952953at2759"/>
<evidence type="ECO:0000313" key="1">
    <source>
        <dbReference type="EMBL" id="EFY84178.1"/>
    </source>
</evidence>
<dbReference type="InParanoid" id="E9EIT2"/>
<protein>
    <submittedName>
        <fullName evidence="1">Uncharacterized protein</fullName>
    </submittedName>
</protein>
<sequence length="211" mass="24247">MDQPLQYIGPPPSVAEERLFGGLKGDLQVAARDLEDMAATVEDAGQHRPDREPWLIHTGFPTHLRGLQDVEIWSSYKLPKKENILLYDRPRVDEGIRTLGAGYENNDNAGDEQDEECDLRRILAAADALFRSAYMWVSDRSPTQKMTQQRAQILSDFAWGVGKKGKDTAFRRFKNPSSLTDYFRTMKQLLVYYYRVIYCEGGHFARPREEV</sequence>
<evidence type="ECO:0000313" key="2">
    <source>
        <dbReference type="Proteomes" id="UP000002499"/>
    </source>
</evidence>
<proteinExistence type="predicted"/>
<accession>E9EIT2</accession>
<dbReference type="EMBL" id="GL698658">
    <property type="protein sequence ID" value="EFY84178.1"/>
    <property type="molecule type" value="Genomic_DNA"/>
</dbReference>
<keyword evidence="2" id="KW-1185">Reference proteome</keyword>
<reference evidence="1 2" key="1">
    <citation type="journal article" date="2011" name="PLoS Genet.">
        <title>Genome sequencing and comparative transcriptomics of the model entomopathogenic fungi Metarhizium anisopliae and M. acridum.</title>
        <authorList>
            <person name="Gao Q."/>
            <person name="Jin K."/>
            <person name="Ying S.H."/>
            <person name="Zhang Y."/>
            <person name="Xiao G."/>
            <person name="Shang Y."/>
            <person name="Duan Z."/>
            <person name="Hu X."/>
            <person name="Xie X.Q."/>
            <person name="Zhou G."/>
            <person name="Peng G."/>
            <person name="Luo Z."/>
            <person name="Huang W."/>
            <person name="Wang B."/>
            <person name="Fang W."/>
            <person name="Wang S."/>
            <person name="Zhong Y."/>
            <person name="Ma L.J."/>
            <person name="St Leger R.J."/>
            <person name="Zhao G.P."/>
            <person name="Pei Y."/>
            <person name="Feng M.G."/>
            <person name="Xia Y."/>
            <person name="Wang C."/>
        </authorList>
    </citation>
    <scope>NUCLEOTIDE SEQUENCE [LARGE SCALE GENOMIC DNA]</scope>
    <source>
        <strain evidence="1 2">CQMa 102</strain>
    </source>
</reference>
<dbReference type="AlphaFoldDB" id="E9EIT2"/>